<dbReference type="InterPro" id="IPR013087">
    <property type="entry name" value="Znf_C2H2_type"/>
</dbReference>
<dbReference type="InterPro" id="IPR036236">
    <property type="entry name" value="Znf_C2H2_sf"/>
</dbReference>
<keyword evidence="1" id="KW-0479">Metal-binding</keyword>
<dbReference type="PROSITE" id="PS50157">
    <property type="entry name" value="ZINC_FINGER_C2H2_2"/>
    <property type="match status" value="1"/>
</dbReference>
<proteinExistence type="predicted"/>
<evidence type="ECO:0000256" key="2">
    <source>
        <dbReference type="SAM" id="Coils"/>
    </source>
</evidence>
<evidence type="ECO:0000313" key="5">
    <source>
        <dbReference type="EMBL" id="KAK6513571.1"/>
    </source>
</evidence>
<name>A0AAN8NDS5_9PEZI</name>
<keyword evidence="1" id="KW-0862">Zinc</keyword>
<organism evidence="5 6">
    <name type="scientific">Arthrobotrys conoides</name>
    <dbReference type="NCBI Taxonomy" id="74498"/>
    <lineage>
        <taxon>Eukaryota</taxon>
        <taxon>Fungi</taxon>
        <taxon>Dikarya</taxon>
        <taxon>Ascomycota</taxon>
        <taxon>Pezizomycotina</taxon>
        <taxon>Orbiliomycetes</taxon>
        <taxon>Orbiliales</taxon>
        <taxon>Orbiliaceae</taxon>
        <taxon>Arthrobotrys</taxon>
    </lineage>
</organism>
<keyword evidence="6" id="KW-1185">Reference proteome</keyword>
<keyword evidence="2" id="KW-0175">Coiled coil</keyword>
<evidence type="ECO:0000313" key="6">
    <source>
        <dbReference type="Proteomes" id="UP001307849"/>
    </source>
</evidence>
<sequence>MDPSELPSDEFFAGECLENIEATEQDDIGNLGMQDPYFTALSNIDFPYLTLFSGYKLSPPTTPIDSLEDVIAAAPVCSTEYAQITVHESRPKPRKGSKTYQCDKCPRSFSNLKSYGDHMRTEHNVQAFKCRSCNKRVARHDNLGPHEKNCKGLQSIGDKRSVLAGSDVIKESGRPEKRHRAKAPDISEKTASKTPVTTPIIPASPNESDSPPFSASGSDDEVQEAGSLVFENKTLKEELNKSNADLASLRVQLRELALERDLWKQNYLQLKLQGDKIS</sequence>
<feature type="domain" description="C2H2-type" evidence="4">
    <location>
        <begin position="100"/>
        <end position="128"/>
    </location>
</feature>
<reference evidence="5 6" key="1">
    <citation type="submission" date="2019-10" db="EMBL/GenBank/DDBJ databases">
        <authorList>
            <person name="Palmer J.M."/>
        </authorList>
    </citation>
    <scope>NUCLEOTIDE SEQUENCE [LARGE SCALE GENOMIC DNA]</scope>
    <source>
        <strain evidence="5 6">TWF506</strain>
    </source>
</reference>
<comment type="caution">
    <text evidence="5">The sequence shown here is derived from an EMBL/GenBank/DDBJ whole genome shotgun (WGS) entry which is preliminary data.</text>
</comment>
<evidence type="ECO:0000256" key="3">
    <source>
        <dbReference type="SAM" id="MobiDB-lite"/>
    </source>
</evidence>
<dbReference type="GO" id="GO:0008270">
    <property type="term" value="F:zinc ion binding"/>
    <property type="evidence" value="ECO:0007669"/>
    <property type="project" value="UniProtKB-KW"/>
</dbReference>
<feature type="compositionally biased region" description="Polar residues" evidence="3">
    <location>
        <begin position="205"/>
        <end position="217"/>
    </location>
</feature>
<accession>A0AAN8NDS5</accession>
<feature type="compositionally biased region" description="Basic and acidic residues" evidence="3">
    <location>
        <begin position="182"/>
        <end position="191"/>
    </location>
</feature>
<dbReference type="Proteomes" id="UP001307849">
    <property type="component" value="Unassembled WGS sequence"/>
</dbReference>
<feature type="coiled-coil region" evidence="2">
    <location>
        <begin position="232"/>
        <end position="266"/>
    </location>
</feature>
<protein>
    <recommendedName>
        <fullName evidence="4">C2H2-type domain-containing protein</fullName>
    </recommendedName>
</protein>
<dbReference type="Gene3D" id="3.30.160.60">
    <property type="entry name" value="Classic Zinc Finger"/>
    <property type="match status" value="1"/>
</dbReference>
<evidence type="ECO:0000256" key="1">
    <source>
        <dbReference type="PROSITE-ProRule" id="PRU00042"/>
    </source>
</evidence>
<evidence type="ECO:0000259" key="4">
    <source>
        <dbReference type="PROSITE" id="PS50157"/>
    </source>
</evidence>
<feature type="region of interest" description="Disordered" evidence="3">
    <location>
        <begin position="166"/>
        <end position="224"/>
    </location>
</feature>
<dbReference type="PROSITE" id="PS00028">
    <property type="entry name" value="ZINC_FINGER_C2H2_1"/>
    <property type="match status" value="1"/>
</dbReference>
<dbReference type="AlphaFoldDB" id="A0AAN8NDS5"/>
<dbReference type="EMBL" id="JAVHJM010000005">
    <property type="protein sequence ID" value="KAK6513571.1"/>
    <property type="molecule type" value="Genomic_DNA"/>
</dbReference>
<dbReference type="Pfam" id="PF00096">
    <property type="entry name" value="zf-C2H2"/>
    <property type="match status" value="1"/>
</dbReference>
<keyword evidence="1" id="KW-0863">Zinc-finger</keyword>
<dbReference type="SUPFAM" id="SSF57667">
    <property type="entry name" value="beta-beta-alpha zinc fingers"/>
    <property type="match status" value="1"/>
</dbReference>
<dbReference type="SMART" id="SM00355">
    <property type="entry name" value="ZnF_C2H2"/>
    <property type="match status" value="1"/>
</dbReference>
<gene>
    <name evidence="5" type="ORF">TWF506_008010</name>
</gene>